<name>A0A0H2YS47_CLOP1</name>
<feature type="domain" description="NERD" evidence="2">
    <location>
        <begin position="55"/>
        <end position="175"/>
    </location>
</feature>
<dbReference type="STRING" id="195103.CPF_0665"/>
<reference evidence="4 5" key="1">
    <citation type="journal article" date="2006" name="Genome Res.">
        <title>Skewed genomic variability in strains of the toxigenic bacterial pathogen, Clostridium perfringens.</title>
        <authorList>
            <person name="Myers G.S."/>
            <person name="Rasko D.A."/>
            <person name="Cheung J.K."/>
            <person name="Ravel J."/>
            <person name="Seshadri R."/>
            <person name="Deboy R.T."/>
            <person name="Ren Q."/>
            <person name="Varga J."/>
            <person name="Awad M.M."/>
            <person name="Brinkac L.M."/>
            <person name="Daugherty S.C."/>
            <person name="Haft D.H."/>
            <person name="Dodson R.J."/>
            <person name="Madupu R."/>
            <person name="Nelson W.C."/>
            <person name="Rosovitz M.J."/>
            <person name="Sullivan S.A."/>
            <person name="Khouri H."/>
            <person name="Dimitrov G.I."/>
            <person name="Watkins K.L."/>
            <person name="Mulligan S."/>
            <person name="Benton J."/>
            <person name="Radune D."/>
            <person name="Fisher D.J."/>
            <person name="Atkins H.S."/>
            <person name="Hiscox T."/>
            <person name="Jost B.H."/>
            <person name="Billington S.J."/>
            <person name="Songer J.G."/>
            <person name="McClane B.A."/>
            <person name="Titball R.W."/>
            <person name="Rood J.I."/>
            <person name="Melville S.B."/>
            <person name="Paulsen I.T."/>
        </authorList>
    </citation>
    <scope>NUCLEOTIDE SEQUENCE [LARGE SCALE GENOMIC DNA]</scope>
    <source>
        <strain evidence="5">ATCC 13124 / DSM 756 / JCM 1290 / NCIMB 6125 / NCTC 8237 / S 107 / Type A</strain>
    </source>
</reference>
<sequence>MLKEIIFGISSIKGPTWLKEFNENNKQLEDLKILSGKVYSEKKKLIDRDIMYLTYGIEGEKNVSYEIKNSYIPMLALHDIRIEDGESVAQMDYILITKSFILVLETKALSGDITVNDSGEFIRYFKNKEGKVYRKEGIYSPVAQNERHVRVLTDYLKKNKMIKKYPIYSCVVIANSKSVINKYKAPKEIKSQIIKYDQLTSFIKEKLNYHKIKQDFKVLDKVEYSIGKFLLENNKPIEFDYYKKYSLSEEDFIKKESEAYSEEKSNNDNFNDEVLFNRDNKSYEGKILSNKNKEELRRKLKQLRINFAIKEKLPPYCIFNDETLNDLLDKMPKNKEELMKVKGLAKVKVNKYGEEILGVLN</sequence>
<protein>
    <submittedName>
        <fullName evidence="4">HRDC domain protein</fullName>
    </submittedName>
</protein>
<dbReference type="PROSITE" id="PS50967">
    <property type="entry name" value="HRDC"/>
    <property type="match status" value="1"/>
</dbReference>
<evidence type="ECO:0000259" key="3">
    <source>
        <dbReference type="PROSITE" id="PS50967"/>
    </source>
</evidence>
<dbReference type="InterPro" id="IPR010997">
    <property type="entry name" value="HRDC-like_sf"/>
</dbReference>
<keyword evidence="5" id="KW-1185">Reference proteome</keyword>
<dbReference type="Proteomes" id="UP000001823">
    <property type="component" value="Chromosome"/>
</dbReference>
<dbReference type="eggNOG" id="COG0514">
    <property type="taxonomic scope" value="Bacteria"/>
</dbReference>
<dbReference type="Gene3D" id="1.10.150.80">
    <property type="entry name" value="HRDC domain"/>
    <property type="match status" value="1"/>
</dbReference>
<dbReference type="RefSeq" id="WP_003457087.1">
    <property type="nucleotide sequence ID" value="NC_008261.1"/>
</dbReference>
<dbReference type="InterPro" id="IPR011528">
    <property type="entry name" value="NERD"/>
</dbReference>
<dbReference type="InterPro" id="IPR002121">
    <property type="entry name" value="HRDC_dom"/>
</dbReference>
<dbReference type="Pfam" id="PF00570">
    <property type="entry name" value="HRDC"/>
    <property type="match status" value="1"/>
</dbReference>
<dbReference type="SMART" id="SM00341">
    <property type="entry name" value="HRDC"/>
    <property type="match status" value="1"/>
</dbReference>
<feature type="coiled-coil region" evidence="1">
    <location>
        <begin position="253"/>
        <end position="313"/>
    </location>
</feature>
<dbReference type="KEGG" id="cpf:CPF_0665"/>
<dbReference type="GO" id="GO:0000166">
    <property type="term" value="F:nucleotide binding"/>
    <property type="evidence" value="ECO:0007669"/>
    <property type="project" value="InterPro"/>
</dbReference>
<gene>
    <name evidence="4" type="ordered locus">CPF_0665</name>
</gene>
<evidence type="ECO:0000256" key="1">
    <source>
        <dbReference type="SAM" id="Coils"/>
    </source>
</evidence>
<evidence type="ECO:0000259" key="2">
    <source>
        <dbReference type="PROSITE" id="PS50965"/>
    </source>
</evidence>
<dbReference type="PROSITE" id="PS50965">
    <property type="entry name" value="NERD"/>
    <property type="match status" value="1"/>
</dbReference>
<feature type="domain" description="HRDC" evidence="3">
    <location>
        <begin position="290"/>
        <end position="361"/>
    </location>
</feature>
<dbReference type="EMBL" id="CP000246">
    <property type="protein sequence ID" value="ABG83858.1"/>
    <property type="molecule type" value="Genomic_DNA"/>
</dbReference>
<proteinExistence type="predicted"/>
<dbReference type="SUPFAM" id="SSF47819">
    <property type="entry name" value="HRDC-like"/>
    <property type="match status" value="1"/>
</dbReference>
<dbReference type="Pfam" id="PF08378">
    <property type="entry name" value="NERD"/>
    <property type="match status" value="1"/>
</dbReference>
<evidence type="ECO:0000313" key="5">
    <source>
        <dbReference type="Proteomes" id="UP000001823"/>
    </source>
</evidence>
<accession>A0A0H2YS47</accession>
<dbReference type="InterPro" id="IPR044876">
    <property type="entry name" value="HRDC_dom_sf"/>
</dbReference>
<dbReference type="PaxDb" id="195103-CPF_0665"/>
<evidence type="ECO:0000313" key="4">
    <source>
        <dbReference type="EMBL" id="ABG83858.1"/>
    </source>
</evidence>
<dbReference type="GO" id="GO:0003676">
    <property type="term" value="F:nucleic acid binding"/>
    <property type="evidence" value="ECO:0007669"/>
    <property type="project" value="InterPro"/>
</dbReference>
<keyword evidence="1" id="KW-0175">Coiled coil</keyword>
<dbReference type="AlphaFoldDB" id="A0A0H2YS47"/>
<organism evidence="4 5">
    <name type="scientific">Clostridium perfringens (strain ATCC 13124 / DSM 756 / JCM 1290 / NCIMB 6125 / NCTC 8237 / Type A)</name>
    <dbReference type="NCBI Taxonomy" id="195103"/>
    <lineage>
        <taxon>Bacteria</taxon>
        <taxon>Bacillati</taxon>
        <taxon>Bacillota</taxon>
        <taxon>Clostridia</taxon>
        <taxon>Eubacteriales</taxon>
        <taxon>Clostridiaceae</taxon>
        <taxon>Clostridium</taxon>
    </lineage>
</organism>
<dbReference type="HOGENOM" id="CLU_051306_0_0_9"/>